<evidence type="ECO:0000313" key="4">
    <source>
        <dbReference type="EMBL" id="GLQ08125.1"/>
    </source>
</evidence>
<dbReference type="PANTHER" id="PTHR30137:SF8">
    <property type="entry name" value="BLR5498 PROTEIN"/>
    <property type="match status" value="1"/>
</dbReference>
<dbReference type="InterPro" id="IPR036661">
    <property type="entry name" value="Luciferase-like_sf"/>
</dbReference>
<reference evidence="4" key="2">
    <citation type="submission" date="2023-01" db="EMBL/GenBank/DDBJ databases">
        <title>Draft genome sequence of Devosia yakushimensis strain NBRC 103855.</title>
        <authorList>
            <person name="Sun Q."/>
            <person name="Mori K."/>
        </authorList>
    </citation>
    <scope>NUCLEOTIDE SEQUENCE</scope>
    <source>
        <strain evidence="4">NBRC 103855</strain>
    </source>
</reference>
<keyword evidence="5" id="KW-1185">Reference proteome</keyword>
<comment type="caution">
    <text evidence="4">The sequence shown here is derived from an EMBL/GenBank/DDBJ whole genome shotgun (WGS) entry which is preliminary data.</text>
</comment>
<dbReference type="Pfam" id="PF00296">
    <property type="entry name" value="Bac_luciferase"/>
    <property type="match status" value="1"/>
</dbReference>
<name>A0ABQ5UAC2_9HYPH</name>
<dbReference type="EMBL" id="BSNG01000001">
    <property type="protein sequence ID" value="GLQ08125.1"/>
    <property type="molecule type" value="Genomic_DNA"/>
</dbReference>
<feature type="domain" description="Luciferase-like" evidence="3">
    <location>
        <begin position="18"/>
        <end position="296"/>
    </location>
</feature>
<keyword evidence="1" id="KW-0560">Oxidoreductase</keyword>
<dbReference type="Proteomes" id="UP001161406">
    <property type="component" value="Unassembled WGS sequence"/>
</dbReference>
<evidence type="ECO:0000256" key="1">
    <source>
        <dbReference type="ARBA" id="ARBA00023002"/>
    </source>
</evidence>
<dbReference type="RefSeq" id="WP_284386812.1">
    <property type="nucleotide sequence ID" value="NZ_BSNG01000001.1"/>
</dbReference>
<sequence>MRVDIAGFTRGAKALDHQAVLGFCARMDRLGYDGIWFNEFHFQQPPDPYPSTLLLAASIFARTERLRVGTSIVVLPLYHPFLLAEQVAQLHFQSGGRFDFGIGRGTFPTTLQALGIEPAHSRALFEQSFALMQAAWHGATLAPADGIWPASDHAVGPLLAPGERIPVYVAGSTPETMALCVTHGLPLLLSLEPSEVRQLGVYDALTGNVSGRYPADFSISRYVTIAADRAAALEAVDGLLPRLYDRRLRYAKAQNRPLETIRPIDRDAFLNQQMISGSPQDCFEQLTALRQATGIDSIRLIFNCNGEIADDEAEAMASLFGREVLPALQALPEISFQPEAVS</sequence>
<dbReference type="InterPro" id="IPR011251">
    <property type="entry name" value="Luciferase-like_dom"/>
</dbReference>
<dbReference type="PANTHER" id="PTHR30137">
    <property type="entry name" value="LUCIFERASE-LIKE MONOOXYGENASE"/>
    <property type="match status" value="1"/>
</dbReference>
<dbReference type="Gene3D" id="3.20.20.30">
    <property type="entry name" value="Luciferase-like domain"/>
    <property type="match status" value="1"/>
</dbReference>
<dbReference type="SUPFAM" id="SSF51679">
    <property type="entry name" value="Bacterial luciferase-like"/>
    <property type="match status" value="1"/>
</dbReference>
<gene>
    <name evidence="4" type="ORF">GCM10007913_00570</name>
</gene>
<proteinExistence type="predicted"/>
<accession>A0ABQ5UAC2</accession>
<keyword evidence="2" id="KW-0503">Monooxygenase</keyword>
<protein>
    <submittedName>
        <fullName evidence="4">Luciferase</fullName>
    </submittedName>
</protein>
<evidence type="ECO:0000259" key="3">
    <source>
        <dbReference type="Pfam" id="PF00296"/>
    </source>
</evidence>
<dbReference type="InterPro" id="IPR050766">
    <property type="entry name" value="Bact_Lucif_Oxidored"/>
</dbReference>
<organism evidence="4 5">
    <name type="scientific">Devosia yakushimensis</name>
    <dbReference type="NCBI Taxonomy" id="470028"/>
    <lineage>
        <taxon>Bacteria</taxon>
        <taxon>Pseudomonadati</taxon>
        <taxon>Pseudomonadota</taxon>
        <taxon>Alphaproteobacteria</taxon>
        <taxon>Hyphomicrobiales</taxon>
        <taxon>Devosiaceae</taxon>
        <taxon>Devosia</taxon>
    </lineage>
</organism>
<evidence type="ECO:0000313" key="5">
    <source>
        <dbReference type="Proteomes" id="UP001161406"/>
    </source>
</evidence>
<reference evidence="4" key="1">
    <citation type="journal article" date="2014" name="Int. J. Syst. Evol. Microbiol.">
        <title>Complete genome of a new Firmicutes species belonging to the dominant human colonic microbiota ('Ruminococcus bicirculans') reveals two chromosomes and a selective capacity to utilize plant glucans.</title>
        <authorList>
            <consortium name="NISC Comparative Sequencing Program"/>
            <person name="Wegmann U."/>
            <person name="Louis P."/>
            <person name="Goesmann A."/>
            <person name="Henrissat B."/>
            <person name="Duncan S.H."/>
            <person name="Flint H.J."/>
        </authorList>
    </citation>
    <scope>NUCLEOTIDE SEQUENCE</scope>
    <source>
        <strain evidence="4">NBRC 103855</strain>
    </source>
</reference>
<evidence type="ECO:0000256" key="2">
    <source>
        <dbReference type="ARBA" id="ARBA00023033"/>
    </source>
</evidence>